<proteinExistence type="predicted"/>
<gene>
    <name evidence="1" type="ORF">L0P92_20250</name>
</gene>
<dbReference type="Proteomes" id="UP001139384">
    <property type="component" value="Unassembled WGS sequence"/>
</dbReference>
<dbReference type="RefSeq" id="WP_234764203.1">
    <property type="nucleotide sequence ID" value="NZ_JAKEIP010000079.1"/>
</dbReference>
<protein>
    <submittedName>
        <fullName evidence="1">Uncharacterized protein</fullName>
    </submittedName>
</protein>
<name>A0A9X1Q0K4_STRM4</name>
<keyword evidence="2" id="KW-1185">Reference proteome</keyword>
<dbReference type="EMBL" id="JAKEIP010000079">
    <property type="protein sequence ID" value="MCF1595880.1"/>
    <property type="molecule type" value="Genomic_DNA"/>
</dbReference>
<reference evidence="1" key="1">
    <citation type="submission" date="2022-01" db="EMBL/GenBank/DDBJ databases">
        <title>Draft Genome Sequences of Seven Type Strains of the Genus Streptomyces.</title>
        <authorList>
            <person name="Aziz S."/>
            <person name="Coretto E."/>
            <person name="Chronakova A."/>
            <person name="Sproer C."/>
            <person name="Huber K."/>
            <person name="Nouioui I."/>
            <person name="Gross H."/>
        </authorList>
    </citation>
    <scope>NUCLEOTIDE SEQUENCE</scope>
    <source>
        <strain evidence="1">DSM 103493</strain>
    </source>
</reference>
<accession>A0A9X1Q0K4</accession>
<dbReference type="AlphaFoldDB" id="A0A9X1Q0K4"/>
<comment type="caution">
    <text evidence="1">The sequence shown here is derived from an EMBL/GenBank/DDBJ whole genome shotgun (WGS) entry which is preliminary data.</text>
</comment>
<organism evidence="1 2">
    <name type="scientific">Streptomyces muensis</name>
    <dbReference type="NCBI Taxonomy" id="1077944"/>
    <lineage>
        <taxon>Bacteria</taxon>
        <taxon>Bacillati</taxon>
        <taxon>Actinomycetota</taxon>
        <taxon>Actinomycetes</taxon>
        <taxon>Kitasatosporales</taxon>
        <taxon>Streptomycetaceae</taxon>
        <taxon>Streptomyces</taxon>
    </lineage>
</organism>
<evidence type="ECO:0000313" key="1">
    <source>
        <dbReference type="EMBL" id="MCF1595880.1"/>
    </source>
</evidence>
<sequence length="48" mass="4959">MGKHGRLALTDEVGIEKNGSLTKVTTTEGLHGSCSSGVRAGQRFAGGW</sequence>
<evidence type="ECO:0000313" key="2">
    <source>
        <dbReference type="Proteomes" id="UP001139384"/>
    </source>
</evidence>